<protein>
    <submittedName>
        <fullName evidence="2">Uncharacterized protein</fullName>
    </submittedName>
</protein>
<name>A0A317T2T0_9CHLB</name>
<dbReference type="RefSeq" id="WP_110024307.1">
    <property type="nucleotide sequence ID" value="NZ_PDNZ01000011.1"/>
</dbReference>
<evidence type="ECO:0000256" key="1">
    <source>
        <dbReference type="SAM" id="SignalP"/>
    </source>
</evidence>
<dbReference type="Proteomes" id="UP000246278">
    <property type="component" value="Unassembled WGS sequence"/>
</dbReference>
<organism evidence="2 3">
    <name type="scientific">Prosthecochloris marina</name>
    <dbReference type="NCBI Taxonomy" id="2017681"/>
    <lineage>
        <taxon>Bacteria</taxon>
        <taxon>Pseudomonadati</taxon>
        <taxon>Chlorobiota</taxon>
        <taxon>Chlorobiia</taxon>
        <taxon>Chlorobiales</taxon>
        <taxon>Chlorobiaceae</taxon>
        <taxon>Prosthecochloris</taxon>
    </lineage>
</organism>
<feature type="chain" id="PRO_5016458827" evidence="1">
    <location>
        <begin position="26"/>
        <end position="417"/>
    </location>
</feature>
<evidence type="ECO:0000313" key="3">
    <source>
        <dbReference type="Proteomes" id="UP000246278"/>
    </source>
</evidence>
<reference evidence="3" key="1">
    <citation type="submission" date="2017-10" db="EMBL/GenBank/DDBJ databases">
        <authorList>
            <person name="Gaisin V.A."/>
            <person name="Rysina M.S."/>
            <person name="Grouzdev D.S."/>
        </authorList>
    </citation>
    <scope>NUCLEOTIDE SEQUENCE [LARGE SCALE GENOMIC DNA]</scope>
    <source>
        <strain evidence="3">V1</strain>
    </source>
</reference>
<keyword evidence="1" id="KW-0732">Signal</keyword>
<dbReference type="EMBL" id="PDNZ01000011">
    <property type="protein sequence ID" value="PWW81049.1"/>
    <property type="molecule type" value="Genomic_DNA"/>
</dbReference>
<keyword evidence="3" id="KW-1185">Reference proteome</keyword>
<dbReference type="OrthoDB" id="9801336at2"/>
<accession>A0A317T2T0</accession>
<comment type="caution">
    <text evidence="2">The sequence shown here is derived from an EMBL/GenBank/DDBJ whole genome shotgun (WGS) entry which is preliminary data.</text>
</comment>
<feature type="signal peptide" evidence="1">
    <location>
        <begin position="1"/>
        <end position="25"/>
    </location>
</feature>
<dbReference type="AlphaFoldDB" id="A0A317T2T0"/>
<sequence>MKPCTTLAGMLFFCAMAITSFTAAAQDAPELEMNGFVEVLGGLRLRDDPYEQDASVMEQRLQIECRGYADAFDVQYRGDVYADWVLEEVKYDTRELWFFARPTEYMDVKIGRQILTWGTGDLVFLNDLFPKDWQSFFIGRDPEYLKAPSDAVKLGFFSDIVNVDLVYTPQFDPDRYITGEYISHWSPLSGSIAGDKAAVAVHTPDTWFDDHEIAIRVHKNVNNYEYALYGYRGFWKTPDYDALFREKNHHRLHVYGGSVRGSVFSGIGNLEFAYYRSLNDSEGSDPSVSNSEIRGLIGYTQDIAKDCNLSVQYFLEAMLDYDEYEETAGKTKKDEYRHVLTIQATKLLLNQTIELSVPVYYSPSDNDGYLRPRITYDYTDDASFVIGGNLFFGDDSSTFFGQLKNNTNVYTAFRLTF</sequence>
<gene>
    <name evidence="2" type="ORF">CR164_12345</name>
</gene>
<evidence type="ECO:0000313" key="2">
    <source>
        <dbReference type="EMBL" id="PWW81049.1"/>
    </source>
</evidence>
<proteinExistence type="predicted"/>